<reference evidence="1" key="1">
    <citation type="submission" date="2023-04" db="EMBL/GenBank/DDBJ databases">
        <title>Draft Genome sequencing of Naganishia species isolated from polar environments using Oxford Nanopore Technology.</title>
        <authorList>
            <person name="Leo P."/>
            <person name="Venkateswaran K."/>
        </authorList>
    </citation>
    <scope>NUCLEOTIDE SEQUENCE</scope>
    <source>
        <strain evidence="1">MNA-CCFEE 5423</strain>
    </source>
</reference>
<accession>A0ACC2UWU6</accession>
<name>A0ACC2UWU6_9TREE</name>
<comment type="caution">
    <text evidence="1">The sequence shown here is derived from an EMBL/GenBank/DDBJ whole genome shotgun (WGS) entry which is preliminary data.</text>
</comment>
<dbReference type="EMBL" id="JASBWT010000053">
    <property type="protein sequence ID" value="KAJ9091432.1"/>
    <property type="molecule type" value="Genomic_DNA"/>
</dbReference>
<proteinExistence type="predicted"/>
<keyword evidence="2" id="KW-1185">Reference proteome</keyword>
<evidence type="ECO:0000313" key="2">
    <source>
        <dbReference type="Proteomes" id="UP001227268"/>
    </source>
</evidence>
<protein>
    <submittedName>
        <fullName evidence="1">Uncharacterized protein</fullName>
    </submittedName>
</protein>
<gene>
    <name evidence="1" type="ORF">QFC21_007222</name>
</gene>
<dbReference type="Proteomes" id="UP001227268">
    <property type="component" value="Unassembled WGS sequence"/>
</dbReference>
<sequence>MSQQVSATSTLHEGEEYATTDLPVPSTMVEKKQPLADLPVDDGRDHTLRKRPWRRYVTPWTEITSHAYPGSGTVEDPYLVDWLPADHENPMTWKPKYKWFVMLVAAVATLAVSMASSTLSAATGSIRHSFPNYHIDAYVMVTSGFVLGFVLGPLIWAPAGEVSGRRNLFIGTYIMFTVFNGAVIASQNIWTLIILRFLAGTAGSSPLTNSGGTVADLFSAKQRGLGMAIFAAAPFLGPAVGPICGGFLGETGGWRWVAALIAIFSGILTVLGFLFFPETYPVVLLRRRAALLSKVTGRTYIYKADKGKNIELKTLYKDALSRPWQLLFKEPIVFLLSLYMAIVYATLYMLFAAFPIVFQQERGWSPGIGGLSFLGVLVGFMLALCYIIFIDNPRYSRRLKAEGGWLAPEQRLPPAILGGILLPIGLFSFAWTASPARIHWIAPIICSVPFGAGMVLVFLSIFGYLVDSYLLYADSVLAANSVLRSLFGVAFPLFTTQMYHNLGVNWASTLVAFLSLLCAPLPILFYLYGSRIRVMTQFGREADDLGQKMKMMAQMQQKPQA</sequence>
<organism evidence="1 2">
    <name type="scientific">Naganishia friedmannii</name>
    <dbReference type="NCBI Taxonomy" id="89922"/>
    <lineage>
        <taxon>Eukaryota</taxon>
        <taxon>Fungi</taxon>
        <taxon>Dikarya</taxon>
        <taxon>Basidiomycota</taxon>
        <taxon>Agaricomycotina</taxon>
        <taxon>Tremellomycetes</taxon>
        <taxon>Filobasidiales</taxon>
        <taxon>Filobasidiaceae</taxon>
        <taxon>Naganishia</taxon>
    </lineage>
</organism>
<evidence type="ECO:0000313" key="1">
    <source>
        <dbReference type="EMBL" id="KAJ9091432.1"/>
    </source>
</evidence>